<dbReference type="EMBL" id="BAAAQG010000011">
    <property type="protein sequence ID" value="GAA1713508.1"/>
    <property type="molecule type" value="Genomic_DNA"/>
</dbReference>
<reference evidence="7 8" key="1">
    <citation type="journal article" date="2019" name="Int. J. Syst. Evol. Microbiol.">
        <title>The Global Catalogue of Microorganisms (GCM) 10K type strain sequencing project: providing services to taxonomists for standard genome sequencing and annotation.</title>
        <authorList>
            <consortium name="The Broad Institute Genomics Platform"/>
            <consortium name="The Broad Institute Genome Sequencing Center for Infectious Disease"/>
            <person name="Wu L."/>
            <person name="Ma J."/>
        </authorList>
    </citation>
    <scope>NUCLEOTIDE SEQUENCE [LARGE SCALE GENOMIC DNA]</scope>
    <source>
        <strain evidence="7 8">JCM 16002</strain>
    </source>
</reference>
<evidence type="ECO:0000256" key="6">
    <source>
        <dbReference type="ARBA" id="ARBA00023136"/>
    </source>
</evidence>
<dbReference type="Pfam" id="PF01899">
    <property type="entry name" value="MNHE"/>
    <property type="match status" value="1"/>
</dbReference>
<proteinExistence type="inferred from homology"/>
<keyword evidence="6" id="KW-0472">Membrane</keyword>
<comment type="similarity">
    <text evidence="2">Belongs to the CPA3 antiporters (TC 2.A.63) subunit E family.</text>
</comment>
<comment type="caution">
    <text evidence="7">The sequence shown here is derived from an EMBL/GenBank/DDBJ whole genome shotgun (WGS) entry which is preliminary data.</text>
</comment>
<dbReference type="PANTHER" id="PTHR34584">
    <property type="entry name" value="NA(+)/H(+) ANTIPORTER SUBUNIT E1"/>
    <property type="match status" value="1"/>
</dbReference>
<sequence length="127" mass="14453">MTIATRRSATWTWPLRILWFLLWFLWQQTTTSAKVVRDAFLPHAAITPGFVRYSTRCRTELEVTALSALITLTPGTLTLGADHPGEGGEWEIVVHGMYFTDPDDLTTSIQSMENHMLTAVRREGFIR</sequence>
<evidence type="ECO:0000256" key="3">
    <source>
        <dbReference type="ARBA" id="ARBA00022475"/>
    </source>
</evidence>
<dbReference type="InterPro" id="IPR002758">
    <property type="entry name" value="Cation_antiport_E"/>
</dbReference>
<evidence type="ECO:0000256" key="5">
    <source>
        <dbReference type="ARBA" id="ARBA00022989"/>
    </source>
</evidence>
<comment type="subcellular location">
    <subcellularLocation>
        <location evidence="1">Cell membrane</location>
        <topology evidence="1">Multi-pass membrane protein</topology>
    </subcellularLocation>
</comment>
<dbReference type="Proteomes" id="UP001500383">
    <property type="component" value="Unassembled WGS sequence"/>
</dbReference>
<evidence type="ECO:0000256" key="1">
    <source>
        <dbReference type="ARBA" id="ARBA00004651"/>
    </source>
</evidence>
<protein>
    <submittedName>
        <fullName evidence="7">Uncharacterized protein</fullName>
    </submittedName>
</protein>
<evidence type="ECO:0000313" key="8">
    <source>
        <dbReference type="Proteomes" id="UP001500383"/>
    </source>
</evidence>
<keyword evidence="8" id="KW-1185">Reference proteome</keyword>
<keyword evidence="3" id="KW-1003">Cell membrane</keyword>
<accession>A0ABN2IX21</accession>
<evidence type="ECO:0000256" key="2">
    <source>
        <dbReference type="ARBA" id="ARBA00006228"/>
    </source>
</evidence>
<evidence type="ECO:0000313" key="7">
    <source>
        <dbReference type="EMBL" id="GAA1713508.1"/>
    </source>
</evidence>
<dbReference type="RefSeq" id="WP_179524401.1">
    <property type="nucleotide sequence ID" value="NZ_BAAAQG010000011.1"/>
</dbReference>
<keyword evidence="5" id="KW-1133">Transmembrane helix</keyword>
<gene>
    <name evidence="7" type="ORF">GCM10009831_23960</name>
</gene>
<dbReference type="PANTHER" id="PTHR34584:SF1">
    <property type="entry name" value="NA(+)_H(+) ANTIPORTER SUBUNIT E1"/>
    <property type="match status" value="1"/>
</dbReference>
<evidence type="ECO:0000256" key="4">
    <source>
        <dbReference type="ARBA" id="ARBA00022692"/>
    </source>
</evidence>
<name>A0ABN2IX21_9ACTN</name>
<keyword evidence="4" id="KW-0812">Transmembrane</keyword>
<organism evidence="7 8">
    <name type="scientific">Dietzia cercidiphylli</name>
    <dbReference type="NCBI Taxonomy" id="498199"/>
    <lineage>
        <taxon>Bacteria</taxon>
        <taxon>Bacillati</taxon>
        <taxon>Actinomycetota</taxon>
        <taxon>Actinomycetes</taxon>
        <taxon>Mycobacteriales</taxon>
        <taxon>Dietziaceae</taxon>
        <taxon>Dietzia</taxon>
    </lineage>
</organism>